<name>A0A2T9Y0J7_9FUNG</name>
<dbReference type="GO" id="GO:0045271">
    <property type="term" value="C:respiratory chain complex I"/>
    <property type="evidence" value="ECO:0007669"/>
    <property type="project" value="InterPro"/>
</dbReference>
<keyword evidence="3" id="KW-1185">Reference proteome</keyword>
<proteinExistence type="inferred from homology"/>
<evidence type="ECO:0008006" key="4">
    <source>
        <dbReference type="Google" id="ProtNLM"/>
    </source>
</evidence>
<dbReference type="PANTHER" id="PTHR32470:SF2">
    <property type="entry name" value="NADH DEHYDROGENASE [UBIQUINONE] 1 ALPHA SUBCOMPLEX ASSEMBLY FACTOR 2"/>
    <property type="match status" value="1"/>
</dbReference>
<evidence type="ECO:0000313" key="2">
    <source>
        <dbReference type="EMBL" id="PVU85848.1"/>
    </source>
</evidence>
<dbReference type="InterPro" id="IPR052618">
    <property type="entry name" value="ComplexI_NDUFA12"/>
</dbReference>
<comment type="similarity">
    <text evidence="1">Belongs to the complex I NDUFA12 subunit family.</text>
</comment>
<dbReference type="AlphaFoldDB" id="A0A2T9Y0J7"/>
<dbReference type="GO" id="GO:0032981">
    <property type="term" value="P:mitochondrial respiratory chain complex I assembly"/>
    <property type="evidence" value="ECO:0007669"/>
    <property type="project" value="TreeGrafter"/>
</dbReference>
<dbReference type="PANTHER" id="PTHR32470">
    <property type="entry name" value="ADH DEHYDROGENASE [UBIQUINONE] 1 ALPHA SUBCOMPLEX ASSEMBLY FACTOR 2"/>
    <property type="match status" value="1"/>
</dbReference>
<protein>
    <recommendedName>
        <fullName evidence="4">NADH dehydrogenase [ubiquinone] 1 alpha subcomplex subunit</fullName>
    </recommendedName>
</protein>
<evidence type="ECO:0000313" key="3">
    <source>
        <dbReference type="Proteomes" id="UP000245609"/>
    </source>
</evidence>
<dbReference type="STRING" id="133381.A0A2T9Y0J7"/>
<accession>A0A2T9Y0J7</accession>
<sequence length="115" mass="14098">MIKNFFKSFEKTNFPWSKTRYIGSDYNGNLYFEKYRAGTRPRRIVKYNESKVSFQYDALKLPIQWQSWLRHTRPEPPTEKEIQDDLIRIENLREKVKAIEFREQKDREEYKKLAG</sequence>
<gene>
    <name evidence="2" type="ORF">BB560_006889</name>
</gene>
<dbReference type="GO" id="GO:0005739">
    <property type="term" value="C:mitochondrion"/>
    <property type="evidence" value="ECO:0007669"/>
    <property type="project" value="TreeGrafter"/>
</dbReference>
<dbReference type="Pfam" id="PF05071">
    <property type="entry name" value="NDUFA12"/>
    <property type="match status" value="1"/>
</dbReference>
<organism evidence="2 3">
    <name type="scientific">Smittium megazygosporum</name>
    <dbReference type="NCBI Taxonomy" id="133381"/>
    <lineage>
        <taxon>Eukaryota</taxon>
        <taxon>Fungi</taxon>
        <taxon>Fungi incertae sedis</taxon>
        <taxon>Zoopagomycota</taxon>
        <taxon>Kickxellomycotina</taxon>
        <taxon>Harpellomycetes</taxon>
        <taxon>Harpellales</taxon>
        <taxon>Legeriomycetaceae</taxon>
        <taxon>Smittium</taxon>
    </lineage>
</organism>
<dbReference type="EMBL" id="MBFS01003597">
    <property type="protein sequence ID" value="PVU85848.1"/>
    <property type="molecule type" value="Genomic_DNA"/>
</dbReference>
<comment type="caution">
    <text evidence="2">The sequence shown here is derived from an EMBL/GenBank/DDBJ whole genome shotgun (WGS) entry which is preliminary data.</text>
</comment>
<dbReference type="OrthoDB" id="10255576at2759"/>
<reference evidence="2 3" key="1">
    <citation type="journal article" date="2018" name="MBio">
        <title>Comparative Genomics Reveals the Core Gene Toolbox for the Fungus-Insect Symbiosis.</title>
        <authorList>
            <person name="Wang Y."/>
            <person name="Stata M."/>
            <person name="Wang W."/>
            <person name="Stajich J.E."/>
            <person name="White M.M."/>
            <person name="Moncalvo J.M."/>
        </authorList>
    </citation>
    <scope>NUCLEOTIDE SEQUENCE [LARGE SCALE GENOMIC DNA]</scope>
    <source>
        <strain evidence="2 3">SC-DP-2</strain>
    </source>
</reference>
<dbReference type="InterPro" id="IPR007763">
    <property type="entry name" value="NDUFA12"/>
</dbReference>
<evidence type="ECO:0000256" key="1">
    <source>
        <dbReference type="ARBA" id="ARBA00007355"/>
    </source>
</evidence>
<dbReference type="Proteomes" id="UP000245609">
    <property type="component" value="Unassembled WGS sequence"/>
</dbReference>